<proteinExistence type="predicted"/>
<keyword evidence="4 5" id="KW-0472">Membrane</keyword>
<keyword evidence="7" id="KW-0675">Receptor</keyword>
<name>A0AAD8B358_BIOPF</name>
<accession>A0AAD8B358</accession>
<dbReference type="PROSITE" id="PS50262">
    <property type="entry name" value="G_PROTEIN_RECEP_F1_2"/>
    <property type="match status" value="1"/>
</dbReference>
<gene>
    <name evidence="7" type="ORF">Bpfe_023350</name>
</gene>
<reference evidence="7" key="2">
    <citation type="submission" date="2023-04" db="EMBL/GenBank/DDBJ databases">
        <authorList>
            <person name="Bu L."/>
            <person name="Lu L."/>
            <person name="Laidemitt M.R."/>
            <person name="Zhang S.M."/>
            <person name="Mutuku M."/>
            <person name="Mkoji G."/>
            <person name="Steinauer M."/>
            <person name="Loker E.S."/>
        </authorList>
    </citation>
    <scope>NUCLEOTIDE SEQUENCE</scope>
    <source>
        <strain evidence="7">KasaAsao</strain>
        <tissue evidence="7">Whole Snail</tissue>
    </source>
</reference>
<feature type="transmembrane region" description="Helical" evidence="5">
    <location>
        <begin position="106"/>
        <end position="129"/>
    </location>
</feature>
<evidence type="ECO:0000256" key="1">
    <source>
        <dbReference type="ARBA" id="ARBA00004370"/>
    </source>
</evidence>
<dbReference type="EMBL" id="JASAOG010000154">
    <property type="protein sequence ID" value="KAK0047219.1"/>
    <property type="molecule type" value="Genomic_DNA"/>
</dbReference>
<dbReference type="Gene3D" id="1.20.1070.10">
    <property type="entry name" value="Rhodopsin 7-helix transmembrane proteins"/>
    <property type="match status" value="1"/>
</dbReference>
<comment type="caution">
    <text evidence="7">The sequence shown here is derived from an EMBL/GenBank/DDBJ whole genome shotgun (WGS) entry which is preliminary data.</text>
</comment>
<feature type="domain" description="G-protein coupled receptors family 1 profile" evidence="6">
    <location>
        <begin position="46"/>
        <end position="185"/>
    </location>
</feature>
<evidence type="ECO:0000313" key="8">
    <source>
        <dbReference type="Proteomes" id="UP001233172"/>
    </source>
</evidence>
<feature type="transmembrane region" description="Helical" evidence="5">
    <location>
        <begin position="65"/>
        <end position="86"/>
    </location>
</feature>
<feature type="transmembrane region" description="Helical" evidence="5">
    <location>
        <begin position="150"/>
        <end position="172"/>
    </location>
</feature>
<evidence type="ECO:0000256" key="2">
    <source>
        <dbReference type="ARBA" id="ARBA00022692"/>
    </source>
</evidence>
<dbReference type="Proteomes" id="UP001233172">
    <property type="component" value="Unassembled WGS sequence"/>
</dbReference>
<dbReference type="PANTHER" id="PTHR46641">
    <property type="entry name" value="FMRFAMIDE RECEPTOR-RELATED"/>
    <property type="match status" value="1"/>
</dbReference>
<organism evidence="7 8">
    <name type="scientific">Biomphalaria pfeifferi</name>
    <name type="common">Bloodfluke planorb</name>
    <name type="synonym">Freshwater snail</name>
    <dbReference type="NCBI Taxonomy" id="112525"/>
    <lineage>
        <taxon>Eukaryota</taxon>
        <taxon>Metazoa</taxon>
        <taxon>Spiralia</taxon>
        <taxon>Lophotrochozoa</taxon>
        <taxon>Mollusca</taxon>
        <taxon>Gastropoda</taxon>
        <taxon>Heterobranchia</taxon>
        <taxon>Euthyneura</taxon>
        <taxon>Panpulmonata</taxon>
        <taxon>Hygrophila</taxon>
        <taxon>Lymnaeoidea</taxon>
        <taxon>Planorbidae</taxon>
        <taxon>Biomphalaria</taxon>
    </lineage>
</organism>
<dbReference type="SUPFAM" id="SSF81321">
    <property type="entry name" value="Family A G protein-coupled receptor-like"/>
    <property type="match status" value="1"/>
</dbReference>
<evidence type="ECO:0000256" key="4">
    <source>
        <dbReference type="ARBA" id="ARBA00023136"/>
    </source>
</evidence>
<dbReference type="InterPro" id="IPR017452">
    <property type="entry name" value="GPCR_Rhodpsn_7TM"/>
</dbReference>
<keyword evidence="2 5" id="KW-0812">Transmembrane</keyword>
<comment type="subcellular location">
    <subcellularLocation>
        <location evidence="1">Membrane</location>
    </subcellularLocation>
</comment>
<dbReference type="GO" id="GO:0016020">
    <property type="term" value="C:membrane"/>
    <property type="evidence" value="ECO:0007669"/>
    <property type="project" value="UniProtKB-SubCell"/>
</dbReference>
<dbReference type="AlphaFoldDB" id="A0AAD8B358"/>
<evidence type="ECO:0000313" key="7">
    <source>
        <dbReference type="EMBL" id="KAK0047219.1"/>
    </source>
</evidence>
<dbReference type="InterPro" id="IPR052954">
    <property type="entry name" value="GPCR-Ligand_Int"/>
</dbReference>
<protein>
    <submittedName>
        <fullName evidence="7">Neuromedin-U receptor 2</fullName>
    </submittedName>
</protein>
<evidence type="ECO:0000259" key="6">
    <source>
        <dbReference type="PROSITE" id="PS50262"/>
    </source>
</evidence>
<evidence type="ECO:0000256" key="5">
    <source>
        <dbReference type="SAM" id="Phobius"/>
    </source>
</evidence>
<dbReference type="PANTHER" id="PTHR46641:SF2">
    <property type="entry name" value="FMRFAMIDE RECEPTOR"/>
    <property type="match status" value="1"/>
</dbReference>
<feature type="transmembrane region" description="Helical" evidence="5">
    <location>
        <begin position="29"/>
        <end position="53"/>
    </location>
</feature>
<reference evidence="7" key="1">
    <citation type="journal article" date="2023" name="PLoS Negl. Trop. Dis.">
        <title>A genome sequence for Biomphalaria pfeifferi, the major vector snail for the human-infecting parasite Schistosoma mansoni.</title>
        <authorList>
            <person name="Bu L."/>
            <person name="Lu L."/>
            <person name="Laidemitt M.R."/>
            <person name="Zhang S.M."/>
            <person name="Mutuku M."/>
            <person name="Mkoji G."/>
            <person name="Steinauer M."/>
            <person name="Loker E.S."/>
        </authorList>
    </citation>
    <scope>NUCLEOTIDE SEQUENCE</scope>
    <source>
        <strain evidence="7">KasaAsao</strain>
    </source>
</reference>
<keyword evidence="3 5" id="KW-1133">Transmembrane helix</keyword>
<evidence type="ECO:0000256" key="3">
    <source>
        <dbReference type="ARBA" id="ARBA00022989"/>
    </source>
</evidence>
<sequence length="185" mass="21067">MNITVVLYVTTEPVVVYDEYYMTINSARFAINFVLTPIFCIFGVVGNVLNIIVLRSCGYKDSNVLLLESLTLADLLLSVVHSFIHLHYIVECFDFVVASLVGTFSFIYLFVPYQVLLCVVECHLAGVAFERVIAVYFPFHVARLFLKSRVLIYICIMYVFSIIVNIPTLLVFEPQWVNVTASWPS</sequence>
<keyword evidence="8" id="KW-1185">Reference proteome</keyword>